<evidence type="ECO:0000256" key="13">
    <source>
        <dbReference type="PIRSR" id="PIRSR009343-2"/>
    </source>
</evidence>
<dbReference type="GO" id="GO:0140949">
    <property type="term" value="F:histone H3K9 trimethyltransferase activity"/>
    <property type="evidence" value="ECO:0007669"/>
    <property type="project" value="UniProtKB-EC"/>
</dbReference>
<feature type="binding site" evidence="13">
    <location>
        <position position="322"/>
    </location>
    <ligand>
        <name>Zn(2+)</name>
        <dbReference type="ChEBI" id="CHEBI:29105"/>
        <label>2</label>
    </ligand>
</feature>
<dbReference type="GO" id="GO:0005634">
    <property type="term" value="C:nucleus"/>
    <property type="evidence" value="ECO:0007669"/>
    <property type="project" value="UniProtKB-SubCell"/>
</dbReference>
<evidence type="ECO:0000256" key="9">
    <source>
        <dbReference type="ARBA" id="ARBA00022853"/>
    </source>
</evidence>
<dbReference type="CDD" id="cd00024">
    <property type="entry name" value="CD_CSD"/>
    <property type="match status" value="1"/>
</dbReference>
<dbReference type="Gene3D" id="2.40.50.40">
    <property type="match status" value="1"/>
</dbReference>
<dbReference type="Proteomes" id="UP000789390">
    <property type="component" value="Unassembled WGS sequence"/>
</dbReference>
<proteinExistence type="inferred from homology"/>
<dbReference type="PROSITE" id="PS50280">
    <property type="entry name" value="SET"/>
    <property type="match status" value="1"/>
</dbReference>
<evidence type="ECO:0000259" key="16">
    <source>
        <dbReference type="PROSITE" id="PS50280"/>
    </source>
</evidence>
<dbReference type="EC" id="2.1.1.355" evidence="12"/>
<keyword evidence="8 12" id="KW-0862">Zinc</keyword>
<dbReference type="EMBL" id="CAKKLH010000185">
    <property type="protein sequence ID" value="CAH0105422.1"/>
    <property type="molecule type" value="Genomic_DNA"/>
</dbReference>
<comment type="similarity">
    <text evidence="12">Belongs to the class V-like SAM-binding methyltransferase superfamily. Histone-lysine methyltransferase family. Suvar3-9 subfamily.</text>
</comment>
<dbReference type="SMART" id="SM00317">
    <property type="entry name" value="SET"/>
    <property type="match status" value="1"/>
</dbReference>
<dbReference type="InterPro" id="IPR046341">
    <property type="entry name" value="SET_dom_sf"/>
</dbReference>
<dbReference type="InterPro" id="IPR016197">
    <property type="entry name" value="Chromo-like_dom_sf"/>
</dbReference>
<evidence type="ECO:0000256" key="7">
    <source>
        <dbReference type="ARBA" id="ARBA00022723"/>
    </source>
</evidence>
<dbReference type="InterPro" id="IPR003616">
    <property type="entry name" value="Post-SET_dom"/>
</dbReference>
<dbReference type="PROSITE" id="PS50013">
    <property type="entry name" value="CHROMO_2"/>
    <property type="match status" value="1"/>
</dbReference>
<feature type="binding site" evidence="13">
    <location>
        <position position="287"/>
    </location>
    <ligand>
        <name>Zn(2+)</name>
        <dbReference type="ChEBI" id="CHEBI:29105"/>
        <label>3</label>
    </ligand>
</feature>
<dbReference type="Pfam" id="PF00856">
    <property type="entry name" value="SET"/>
    <property type="match status" value="1"/>
</dbReference>
<evidence type="ECO:0000313" key="20">
    <source>
        <dbReference type="Proteomes" id="UP000789390"/>
    </source>
</evidence>
<feature type="binding site" evidence="13">
    <location>
        <position position="322"/>
    </location>
    <ligand>
        <name>Zn(2+)</name>
        <dbReference type="ChEBI" id="CHEBI:29105"/>
        <label>3</label>
    </ligand>
</feature>
<reference evidence="19" key="1">
    <citation type="submission" date="2021-11" db="EMBL/GenBank/DDBJ databases">
        <authorList>
            <person name="Schell T."/>
        </authorList>
    </citation>
    <scope>NUCLEOTIDE SEQUENCE</scope>
    <source>
        <strain evidence="19">M5</strain>
    </source>
</reference>
<comment type="caution">
    <text evidence="19">The sequence shown here is derived from an EMBL/GenBank/DDBJ whole genome shotgun (WGS) entry which is preliminary data.</text>
</comment>
<evidence type="ECO:0000256" key="5">
    <source>
        <dbReference type="ARBA" id="ARBA00022679"/>
    </source>
</evidence>
<evidence type="ECO:0000256" key="6">
    <source>
        <dbReference type="ARBA" id="ARBA00022691"/>
    </source>
</evidence>
<comment type="subcellular location">
    <subcellularLocation>
        <location evidence="2">Chromosome</location>
        <location evidence="2">Centromere</location>
    </subcellularLocation>
    <subcellularLocation>
        <location evidence="1 12">Nucleus</location>
    </subcellularLocation>
</comment>
<feature type="domain" description="Post-SET" evidence="18">
    <location>
        <begin position="489"/>
        <end position="505"/>
    </location>
</feature>
<dbReference type="InterPro" id="IPR023780">
    <property type="entry name" value="Chromo_domain"/>
</dbReference>
<feature type="binding site" evidence="13">
    <location>
        <position position="284"/>
    </location>
    <ligand>
        <name>Zn(2+)</name>
        <dbReference type="ChEBI" id="CHEBI:29105"/>
        <label>1</label>
    </ligand>
</feature>
<keyword evidence="10 12" id="KW-0539">Nucleus</keyword>
<evidence type="ECO:0000256" key="2">
    <source>
        <dbReference type="ARBA" id="ARBA00004584"/>
    </source>
</evidence>
<sequence>MSEIHDDPSTLGDTNMETENAESVALSVSLISNDSKQDEQLKKKRKSRRKTDGYKSRKRTKSSKPATKSEEYEVEMIIDHKTDEEGNEFYLVHWKGWSDDDDSWVPVEDCECPALIAEFYQRNPDKNPNAVETIQKNAAESAQLQSYIEGILKPANEDIDLAIQLVCSATDRHKMNGFKIHFSNEEINKYAFMVYRKKQKLLQMEKNLMMQLLTRDFRQRRVDQLARLKEWEDEINEATQGKPPVKIENNVDLDEPPVGFTYVTQCKAGEGVVIPDDPVIGCECLDCIDGRKTCCGPMSGTQSAYTKAGRLKVPVGTPIYECNSRCRCGPECPNRVVQRGSKLKLCIFRTSNGCGWGVKTLETIRKNSFVIEYVGEIITNEEAEKRGVQYDSEGRTYLFDLDFNDIDCVYSVDAAHQGNVAHFINHSCDPNLAVFAMWANCMDPNMPRLALFAQRDIHVGEELTFDYASSKTENPQENGATSVAKEVTVKNECRCGAANCRKIMFSLPENQVIAPFLKVD</sequence>
<keyword evidence="7 12" id="KW-0479">Metal-binding</keyword>
<feature type="domain" description="Pre-SET" evidence="17">
    <location>
        <begin position="280"/>
        <end position="340"/>
    </location>
</feature>
<dbReference type="GO" id="GO:0008270">
    <property type="term" value="F:zinc ion binding"/>
    <property type="evidence" value="ECO:0007669"/>
    <property type="project" value="UniProtKB-UniRule"/>
</dbReference>
<feature type="binding site" evidence="13">
    <location>
        <position position="282"/>
    </location>
    <ligand>
        <name>Zn(2+)</name>
        <dbReference type="ChEBI" id="CHEBI:29105"/>
        <label>1</label>
    </ligand>
</feature>
<feature type="binding site" evidence="13">
    <location>
        <position position="287"/>
    </location>
    <ligand>
        <name>Zn(2+)</name>
        <dbReference type="ChEBI" id="CHEBI:29105"/>
        <label>1</label>
    </ligand>
</feature>
<dbReference type="Pfam" id="PF05033">
    <property type="entry name" value="Pre-SET"/>
    <property type="match status" value="1"/>
</dbReference>
<dbReference type="SUPFAM" id="SSF54160">
    <property type="entry name" value="Chromo domain-like"/>
    <property type="match status" value="1"/>
</dbReference>
<evidence type="ECO:0000259" key="15">
    <source>
        <dbReference type="PROSITE" id="PS50013"/>
    </source>
</evidence>
<dbReference type="PROSITE" id="PS50868">
    <property type="entry name" value="POST_SET"/>
    <property type="match status" value="1"/>
</dbReference>
<keyword evidence="9 12" id="KW-0156">Chromatin regulator</keyword>
<protein>
    <recommendedName>
        <fullName evidence="12">Histone-lysine N-methyltransferase</fullName>
        <ecNumber evidence="12">2.1.1.355</ecNumber>
    </recommendedName>
</protein>
<dbReference type="GO" id="GO:0000775">
    <property type="term" value="C:chromosome, centromeric region"/>
    <property type="evidence" value="ECO:0007669"/>
    <property type="project" value="UniProtKB-SubCell"/>
</dbReference>
<dbReference type="OrthoDB" id="1045173at2759"/>
<comment type="catalytic activity">
    <reaction evidence="12">
        <text>L-lysyl(9)-[histone H3] + 3 S-adenosyl-L-methionine = N(6),N(6),N(6)-trimethyl-L-lysyl(9)-[histone H3] + 3 S-adenosyl-L-homocysteine + 3 H(+)</text>
        <dbReference type="Rhea" id="RHEA:60276"/>
        <dbReference type="Rhea" id="RHEA-COMP:15538"/>
        <dbReference type="Rhea" id="RHEA-COMP:15546"/>
        <dbReference type="ChEBI" id="CHEBI:15378"/>
        <dbReference type="ChEBI" id="CHEBI:29969"/>
        <dbReference type="ChEBI" id="CHEBI:57856"/>
        <dbReference type="ChEBI" id="CHEBI:59789"/>
        <dbReference type="ChEBI" id="CHEBI:61961"/>
        <dbReference type="EC" id="2.1.1.355"/>
    </reaction>
</comment>
<evidence type="ECO:0000256" key="4">
    <source>
        <dbReference type="ARBA" id="ARBA00022603"/>
    </source>
</evidence>
<feature type="domain" description="Chromo" evidence="15">
    <location>
        <begin position="72"/>
        <end position="131"/>
    </location>
</feature>
<dbReference type="SMART" id="SM00468">
    <property type="entry name" value="PreSET"/>
    <property type="match status" value="1"/>
</dbReference>
<dbReference type="InterPro" id="IPR050973">
    <property type="entry name" value="H3K9_Histone-Lys_N-MTase"/>
</dbReference>
<evidence type="ECO:0000256" key="12">
    <source>
        <dbReference type="PIRNR" id="PIRNR009343"/>
    </source>
</evidence>
<dbReference type="InterPro" id="IPR000953">
    <property type="entry name" value="Chromo/chromo_shadow_dom"/>
</dbReference>
<dbReference type="PROSITE" id="PS50867">
    <property type="entry name" value="PRE_SET"/>
    <property type="match status" value="1"/>
</dbReference>
<keyword evidence="4 12" id="KW-0489">Methyltransferase</keyword>
<gene>
    <name evidence="19" type="ORF">DGAL_LOCUS8444</name>
</gene>
<feature type="binding site" evidence="13">
    <location>
        <position position="326"/>
    </location>
    <ligand>
        <name>Zn(2+)</name>
        <dbReference type="ChEBI" id="CHEBI:29105"/>
        <label>2</label>
    </ligand>
</feature>
<name>A0A8J2WIE0_9CRUS</name>
<feature type="binding site" evidence="13">
    <location>
        <position position="428"/>
    </location>
    <ligand>
        <name>Zn(2+)</name>
        <dbReference type="ChEBI" id="CHEBI:29105"/>
        <label>4</label>
    </ligand>
</feature>
<dbReference type="CDD" id="cd10542">
    <property type="entry name" value="SET_SUV39H"/>
    <property type="match status" value="1"/>
</dbReference>
<evidence type="ECO:0000256" key="10">
    <source>
        <dbReference type="ARBA" id="ARBA00023242"/>
    </source>
</evidence>
<dbReference type="PIRSF" id="PIRSF009343">
    <property type="entry name" value="SUV39_SET"/>
    <property type="match status" value="1"/>
</dbReference>
<keyword evidence="3" id="KW-0158">Chromosome</keyword>
<feature type="binding site" evidence="13">
    <location>
        <position position="493"/>
    </location>
    <ligand>
        <name>Zn(2+)</name>
        <dbReference type="ChEBI" id="CHEBI:29105"/>
        <label>4</label>
    </ligand>
</feature>
<dbReference type="SMART" id="SM00298">
    <property type="entry name" value="CHROMO"/>
    <property type="match status" value="1"/>
</dbReference>
<feature type="binding site" evidence="13">
    <location>
        <position position="282"/>
    </location>
    <ligand>
        <name>Zn(2+)</name>
        <dbReference type="ChEBI" id="CHEBI:29105"/>
        <label>2</label>
    </ligand>
</feature>
<dbReference type="AlphaFoldDB" id="A0A8J2WIE0"/>
<feature type="binding site" evidence="13">
    <location>
        <position position="328"/>
    </location>
    <ligand>
        <name>Zn(2+)</name>
        <dbReference type="ChEBI" id="CHEBI:29105"/>
        <label>3</label>
    </ligand>
</feature>
<evidence type="ECO:0000256" key="8">
    <source>
        <dbReference type="ARBA" id="ARBA00022833"/>
    </source>
</evidence>
<dbReference type="SUPFAM" id="SSF82199">
    <property type="entry name" value="SET domain"/>
    <property type="match status" value="1"/>
</dbReference>
<dbReference type="Gene3D" id="2.170.270.10">
    <property type="entry name" value="SET domain"/>
    <property type="match status" value="1"/>
</dbReference>
<evidence type="ECO:0000313" key="19">
    <source>
        <dbReference type="EMBL" id="CAH0105422.1"/>
    </source>
</evidence>
<feature type="binding site" evidence="13">
    <location>
        <position position="332"/>
    </location>
    <ligand>
        <name>Zn(2+)</name>
        <dbReference type="ChEBI" id="CHEBI:29105"/>
        <label>3</label>
    </ligand>
</feature>
<keyword evidence="6 12" id="KW-0949">S-adenosyl-L-methionine</keyword>
<dbReference type="InterPro" id="IPR001214">
    <property type="entry name" value="SET_dom"/>
</dbReference>
<dbReference type="PANTHER" id="PTHR46223:SF4">
    <property type="entry name" value="HISTONE-LYSINE N-METHYLTRANSFERASE-RELATED"/>
    <property type="match status" value="1"/>
</dbReference>
<dbReference type="InterPro" id="IPR007728">
    <property type="entry name" value="Pre-SET_dom"/>
</dbReference>
<feature type="binding site" evidence="13">
    <location>
        <position position="495"/>
    </location>
    <ligand>
        <name>Zn(2+)</name>
        <dbReference type="ChEBI" id="CHEBI:29105"/>
        <label>4</label>
    </ligand>
</feature>
<evidence type="ECO:0000256" key="11">
    <source>
        <dbReference type="ARBA" id="ARBA00023328"/>
    </source>
</evidence>
<evidence type="ECO:0000259" key="17">
    <source>
        <dbReference type="PROSITE" id="PS50867"/>
    </source>
</evidence>
<feature type="binding site" evidence="13">
    <location>
        <position position="500"/>
    </location>
    <ligand>
        <name>Zn(2+)</name>
        <dbReference type="ChEBI" id="CHEBI:29105"/>
        <label>4</label>
    </ligand>
</feature>
<evidence type="ECO:0000256" key="3">
    <source>
        <dbReference type="ARBA" id="ARBA00022454"/>
    </source>
</evidence>
<keyword evidence="20" id="KW-1185">Reference proteome</keyword>
<evidence type="ECO:0000256" key="1">
    <source>
        <dbReference type="ARBA" id="ARBA00004123"/>
    </source>
</evidence>
<feature type="binding site" evidence="13">
    <location>
        <position position="294"/>
    </location>
    <ligand>
        <name>Zn(2+)</name>
        <dbReference type="ChEBI" id="CHEBI:29105"/>
        <label>1</label>
    </ligand>
</feature>
<accession>A0A8J2WIE0</accession>
<feature type="domain" description="SET" evidence="16">
    <location>
        <begin position="343"/>
        <end position="468"/>
    </location>
</feature>
<keyword evidence="11" id="KW-0137">Centromere</keyword>
<evidence type="ECO:0000256" key="14">
    <source>
        <dbReference type="SAM" id="MobiDB-lite"/>
    </source>
</evidence>
<feature type="region of interest" description="Disordered" evidence="14">
    <location>
        <begin position="1"/>
        <end position="69"/>
    </location>
</feature>
<dbReference type="Pfam" id="PF00385">
    <property type="entry name" value="Chromo"/>
    <property type="match status" value="1"/>
</dbReference>
<dbReference type="PANTHER" id="PTHR46223">
    <property type="entry name" value="HISTONE-LYSINE N-METHYLTRANSFERASE SUV39H"/>
    <property type="match status" value="1"/>
</dbReference>
<dbReference type="InterPro" id="IPR011381">
    <property type="entry name" value="H3-K9_MeTrfase_SUV39H1/2-like"/>
</dbReference>
<keyword evidence="5 12" id="KW-0808">Transferase</keyword>
<dbReference type="GO" id="GO:0032259">
    <property type="term" value="P:methylation"/>
    <property type="evidence" value="ECO:0007669"/>
    <property type="project" value="UniProtKB-KW"/>
</dbReference>
<feature type="binding site" evidence="13">
    <location>
        <position position="295"/>
    </location>
    <ligand>
        <name>Zn(2+)</name>
        <dbReference type="ChEBI" id="CHEBI:29105"/>
        <label>2</label>
    </ligand>
</feature>
<evidence type="ECO:0000259" key="18">
    <source>
        <dbReference type="PROSITE" id="PS50868"/>
    </source>
</evidence>
<organism evidence="19 20">
    <name type="scientific">Daphnia galeata</name>
    <dbReference type="NCBI Taxonomy" id="27404"/>
    <lineage>
        <taxon>Eukaryota</taxon>
        <taxon>Metazoa</taxon>
        <taxon>Ecdysozoa</taxon>
        <taxon>Arthropoda</taxon>
        <taxon>Crustacea</taxon>
        <taxon>Branchiopoda</taxon>
        <taxon>Diplostraca</taxon>
        <taxon>Cladocera</taxon>
        <taxon>Anomopoda</taxon>
        <taxon>Daphniidae</taxon>
        <taxon>Daphnia</taxon>
    </lineage>
</organism>